<reference evidence="8" key="1">
    <citation type="submission" date="2021-03" db="EMBL/GenBank/DDBJ databases">
        <title>Taxonomic study of Clostridium polyendosporum from meadow-gley soil under rice.</title>
        <authorList>
            <person name="Kobayashi H."/>
            <person name="Tanizawa Y."/>
            <person name="Yagura M."/>
        </authorList>
    </citation>
    <scope>NUCLEOTIDE SEQUENCE</scope>
    <source>
        <strain evidence="8">JCM 30710</strain>
    </source>
</reference>
<dbReference type="GO" id="GO:0005886">
    <property type="term" value="C:plasma membrane"/>
    <property type="evidence" value="ECO:0007669"/>
    <property type="project" value="UniProtKB-SubCell"/>
</dbReference>
<name>A0A919S128_9CLOT</name>
<keyword evidence="9" id="KW-1185">Reference proteome</keyword>
<organism evidence="8 9">
    <name type="scientific">Clostridium polyendosporum</name>
    <dbReference type="NCBI Taxonomy" id="69208"/>
    <lineage>
        <taxon>Bacteria</taxon>
        <taxon>Bacillati</taxon>
        <taxon>Bacillota</taxon>
        <taxon>Clostridia</taxon>
        <taxon>Eubacteriales</taxon>
        <taxon>Clostridiaceae</taxon>
        <taxon>Clostridium</taxon>
    </lineage>
</organism>
<dbReference type="Proteomes" id="UP000679179">
    <property type="component" value="Unassembled WGS sequence"/>
</dbReference>
<comment type="subcellular location">
    <subcellularLocation>
        <location evidence="1">Cell membrane</location>
        <topology evidence="1">Lipid-anchor</topology>
    </subcellularLocation>
</comment>
<feature type="domain" description="ABC transporter substrate-binding protein PnrA-like" evidence="7">
    <location>
        <begin position="6"/>
        <end position="263"/>
    </location>
</feature>
<dbReference type="Pfam" id="PF02608">
    <property type="entry name" value="Bmp"/>
    <property type="match status" value="1"/>
</dbReference>
<comment type="similarity">
    <text evidence="2">Belongs to the BMP lipoprotein family.</text>
</comment>
<evidence type="ECO:0000256" key="3">
    <source>
        <dbReference type="ARBA" id="ARBA00022475"/>
    </source>
</evidence>
<protein>
    <submittedName>
        <fullName evidence="8">BMP family ABC transporter substrate-binding protein</fullName>
    </submittedName>
</protein>
<dbReference type="Gene3D" id="3.40.50.2300">
    <property type="match status" value="2"/>
</dbReference>
<accession>A0A919S128</accession>
<dbReference type="PANTHER" id="PTHR34296">
    <property type="entry name" value="TRANSCRIPTIONAL ACTIVATOR PROTEIN MED"/>
    <property type="match status" value="1"/>
</dbReference>
<keyword evidence="5" id="KW-0472">Membrane</keyword>
<evidence type="ECO:0000313" key="9">
    <source>
        <dbReference type="Proteomes" id="UP000679179"/>
    </source>
</evidence>
<evidence type="ECO:0000256" key="6">
    <source>
        <dbReference type="ARBA" id="ARBA00023288"/>
    </source>
</evidence>
<gene>
    <name evidence="8" type="ORF">CPJCM30710_21450</name>
</gene>
<evidence type="ECO:0000256" key="5">
    <source>
        <dbReference type="ARBA" id="ARBA00023136"/>
    </source>
</evidence>
<sequence>MKVTVLESKQEEDYEPNLKKLAKDSDLTFAIGFLMKDSLTKISKDMGEKNFAIIDAVVDSSNVKSIVFKEDEGSFLMGIIAGKMTKTNKVGFIGGVDGSTVQKFESGYNAGVKAVNPAAAEGLISRKTVKYVGSFSDPKKGYELAKVLYNDGCDVIYHASGSSGLGLLKAAKESKKWAIGVDQDQAVTAPDYKEAILSSMVKKVDAAAYEASKEVIEGKFRGGKANILVIGLKGDGVGMAPTTKNNTPQDVIDLADKYKNAIVDGKFKVPSKLEEVREFTVPAM</sequence>
<dbReference type="SUPFAM" id="SSF53822">
    <property type="entry name" value="Periplasmic binding protein-like I"/>
    <property type="match status" value="1"/>
</dbReference>
<evidence type="ECO:0000256" key="2">
    <source>
        <dbReference type="ARBA" id="ARBA00008610"/>
    </source>
</evidence>
<keyword evidence="3" id="KW-1003">Cell membrane</keyword>
<comment type="caution">
    <text evidence="8">The sequence shown here is derived from an EMBL/GenBank/DDBJ whole genome shotgun (WGS) entry which is preliminary data.</text>
</comment>
<dbReference type="AlphaFoldDB" id="A0A919S128"/>
<proteinExistence type="inferred from homology"/>
<dbReference type="PANTHER" id="PTHR34296:SF2">
    <property type="entry name" value="ABC TRANSPORTER GUANOSINE-BINDING PROTEIN NUPN"/>
    <property type="match status" value="1"/>
</dbReference>
<dbReference type="InterPro" id="IPR003760">
    <property type="entry name" value="PnrA-like"/>
</dbReference>
<evidence type="ECO:0000256" key="4">
    <source>
        <dbReference type="ARBA" id="ARBA00022729"/>
    </source>
</evidence>
<keyword evidence="4" id="KW-0732">Signal</keyword>
<evidence type="ECO:0000259" key="7">
    <source>
        <dbReference type="Pfam" id="PF02608"/>
    </source>
</evidence>
<dbReference type="CDD" id="cd06354">
    <property type="entry name" value="PBP1_PrnA-like"/>
    <property type="match status" value="1"/>
</dbReference>
<evidence type="ECO:0000256" key="1">
    <source>
        <dbReference type="ARBA" id="ARBA00004193"/>
    </source>
</evidence>
<dbReference type="InterPro" id="IPR028082">
    <property type="entry name" value="Peripla_BP_I"/>
</dbReference>
<keyword evidence="6" id="KW-0449">Lipoprotein</keyword>
<evidence type="ECO:0000313" key="8">
    <source>
        <dbReference type="EMBL" id="GIM29479.1"/>
    </source>
</evidence>
<dbReference type="InterPro" id="IPR050957">
    <property type="entry name" value="BMP_lipoprotein"/>
</dbReference>
<dbReference type="EMBL" id="BOPZ01000018">
    <property type="protein sequence ID" value="GIM29479.1"/>
    <property type="molecule type" value="Genomic_DNA"/>
</dbReference>